<reference evidence="14" key="2">
    <citation type="submission" date="2025-08" db="UniProtKB">
        <authorList>
            <consortium name="Ensembl"/>
        </authorList>
    </citation>
    <scope>IDENTIFICATION</scope>
</reference>
<dbReference type="PANTHER" id="PTHR24061">
    <property type="entry name" value="CALCIUM-SENSING RECEPTOR-RELATED"/>
    <property type="match status" value="1"/>
</dbReference>
<evidence type="ECO:0000256" key="9">
    <source>
        <dbReference type="ARBA" id="ARBA00023180"/>
    </source>
</evidence>
<dbReference type="InterPro" id="IPR000068">
    <property type="entry name" value="GPCR_3_Ca_sens_rcpt-rel"/>
</dbReference>
<evidence type="ECO:0000256" key="2">
    <source>
        <dbReference type="ARBA" id="ARBA00022475"/>
    </source>
</evidence>
<sequence>MTEAFASPQYIQSYQRQRQSLSYHNPVQRGSVTMIYFFSSLCFWGIFINTLTQHAVPASDIPIYCSLCVFRHAFIPSSYRRFQLMRFSVEQINNSTNLLPNVHLGYEIFDQCLDAESFPSILNLMSADGLVEPWADPQRNLTKGPKAIAVVGPFTIDLVPVVRSTVVIILVSYGAGSSAFSDKSKFTSFLRMGHANKGTIEVIASILQHFNWRWVAFLKRDDTYGIDGLELFMKRIEKTNICLAYTYSLNDNTNYSQIFKQIEAQKVKVIIVFVPKLTAEAIIESAVHLNITDKVWIAADTWSLNKRLHKLKGIRHIGTVIGVSQPVIPIPGFSEFLYSTRGRVLHEYTKQNLFCNQVCNCSGLSPEEVISLDPSFSFYVYSAVYAIAHALHNALQCGAGKCDSNVTVYPHMVSMQLYVSVFPEVLIGTFDENGQPRYTSYRIVFWNSNGDAQEVGYYEVYPSSRFLLNSTEIQWHTEGEVPTSVCTQECPVGYKKKQEGIHTCCFSCEICQNGTFINDPYTCVSCTDAEWSAEGSTSCSLQVVEFVPFTDTGAVVIMVAALVLVGLNLAVSVLFAINYNTPVVRSAGGPMCFLILICLTLSSLSVYFYFGQPTAASCILRFFPFLLFYTVCLACFVVRSFQIVFIFKIAAKLPKLYSWWMKYHGQWLVIAVASAIQALLLIIGYSYDPPKPFNETFWYQDKIVLDCKMNFMAKSSSVFFLSFLCCLCFIFSYMGKDLPKNYNEAKSITFCLMLFILTWITFITIHILYRGKYILTLNALAVLSSLYSFLLWYFLPKCLIIIFQPQRNTQQYFQGLIQSYTKTISQ</sequence>
<keyword evidence="15" id="KW-1185">Reference proteome</keyword>
<dbReference type="Pfam" id="PF07562">
    <property type="entry name" value="NCD3G"/>
    <property type="match status" value="1"/>
</dbReference>
<accession>A0A672FBR3</accession>
<reference evidence="14" key="1">
    <citation type="submission" date="2019-06" db="EMBL/GenBank/DDBJ databases">
        <authorList>
            <consortium name="Wellcome Sanger Institute Data Sharing"/>
        </authorList>
    </citation>
    <scope>NUCLEOTIDE SEQUENCE [LARGE SCALE GENOMIC DNA]</scope>
</reference>
<dbReference type="Pfam" id="PF00003">
    <property type="entry name" value="7tm_3"/>
    <property type="match status" value="1"/>
</dbReference>
<keyword evidence="8" id="KW-0675">Receptor</keyword>
<evidence type="ECO:0000259" key="13">
    <source>
        <dbReference type="PROSITE" id="PS50259"/>
    </source>
</evidence>
<keyword evidence="2" id="KW-1003">Cell membrane</keyword>
<keyword evidence="9" id="KW-0325">Glycoprotein</keyword>
<dbReference type="InterPro" id="IPR017979">
    <property type="entry name" value="GPCR_3_CS"/>
</dbReference>
<evidence type="ECO:0000313" key="14">
    <source>
        <dbReference type="Ensembl" id="ENSSFAP00005004261.1"/>
    </source>
</evidence>
<dbReference type="Gene3D" id="2.10.50.30">
    <property type="entry name" value="GPCR, family 3, nine cysteines domain"/>
    <property type="match status" value="1"/>
</dbReference>
<dbReference type="Ensembl" id="ENSSFAT00005004547.1">
    <property type="protein sequence ID" value="ENSSFAP00005004261.1"/>
    <property type="gene ID" value="ENSSFAG00005002836.1"/>
</dbReference>
<dbReference type="Pfam" id="PF01094">
    <property type="entry name" value="ANF_receptor"/>
    <property type="match status" value="1"/>
</dbReference>
<keyword evidence="6" id="KW-0297">G-protein coupled receptor</keyword>
<evidence type="ECO:0000256" key="8">
    <source>
        <dbReference type="ARBA" id="ARBA00023170"/>
    </source>
</evidence>
<evidence type="ECO:0000256" key="5">
    <source>
        <dbReference type="ARBA" id="ARBA00022989"/>
    </source>
</evidence>
<dbReference type="InterPro" id="IPR000337">
    <property type="entry name" value="GPCR_3"/>
</dbReference>
<evidence type="ECO:0000313" key="15">
    <source>
        <dbReference type="Proteomes" id="UP000472267"/>
    </source>
</evidence>
<feature type="transmembrane region" description="Helical" evidence="12">
    <location>
        <begin position="622"/>
        <end position="647"/>
    </location>
</feature>
<dbReference type="GO" id="GO:0005886">
    <property type="term" value="C:plasma membrane"/>
    <property type="evidence" value="ECO:0007669"/>
    <property type="project" value="UniProtKB-SubCell"/>
</dbReference>
<feature type="transmembrane region" description="Helical" evidence="12">
    <location>
        <begin position="554"/>
        <end position="579"/>
    </location>
</feature>
<dbReference type="InterPro" id="IPR028082">
    <property type="entry name" value="Peripla_BP_I"/>
</dbReference>
<dbReference type="SUPFAM" id="SSF53822">
    <property type="entry name" value="Periplasmic binding protein-like I"/>
    <property type="match status" value="1"/>
</dbReference>
<reference evidence="14" key="3">
    <citation type="submission" date="2025-09" db="UniProtKB">
        <authorList>
            <consortium name="Ensembl"/>
        </authorList>
    </citation>
    <scope>IDENTIFICATION</scope>
</reference>
<feature type="transmembrane region" description="Helical" evidence="12">
    <location>
        <begin position="591"/>
        <end position="610"/>
    </location>
</feature>
<dbReference type="Gene3D" id="3.40.50.2300">
    <property type="match status" value="2"/>
</dbReference>
<comment type="subcellular location">
    <subcellularLocation>
        <location evidence="1">Cell membrane</location>
        <topology evidence="1">Multi-pass membrane protein</topology>
    </subcellularLocation>
</comment>
<keyword evidence="3 12" id="KW-0812">Transmembrane</keyword>
<dbReference type="PROSITE" id="PS50259">
    <property type="entry name" value="G_PROTEIN_RECEP_F3_4"/>
    <property type="match status" value="1"/>
</dbReference>
<dbReference type="Proteomes" id="UP000472267">
    <property type="component" value="Chromosome 20"/>
</dbReference>
<dbReference type="InParanoid" id="A0A672FBR3"/>
<feature type="domain" description="G-protein coupled receptors family 3 profile" evidence="13">
    <location>
        <begin position="553"/>
        <end position="811"/>
    </location>
</feature>
<organism evidence="14 15">
    <name type="scientific">Salarias fasciatus</name>
    <name type="common">Jewelled blenny</name>
    <name type="synonym">Blennius fasciatus</name>
    <dbReference type="NCBI Taxonomy" id="181472"/>
    <lineage>
        <taxon>Eukaryota</taxon>
        <taxon>Metazoa</taxon>
        <taxon>Chordata</taxon>
        <taxon>Craniata</taxon>
        <taxon>Vertebrata</taxon>
        <taxon>Euteleostomi</taxon>
        <taxon>Actinopterygii</taxon>
        <taxon>Neopterygii</taxon>
        <taxon>Teleostei</taxon>
        <taxon>Neoteleostei</taxon>
        <taxon>Acanthomorphata</taxon>
        <taxon>Ovalentaria</taxon>
        <taxon>Blenniimorphae</taxon>
        <taxon>Blenniiformes</taxon>
        <taxon>Blennioidei</taxon>
        <taxon>Blenniidae</taxon>
        <taxon>Salariinae</taxon>
        <taxon>Salarias</taxon>
    </lineage>
</organism>
<evidence type="ECO:0000256" key="4">
    <source>
        <dbReference type="ARBA" id="ARBA00022729"/>
    </source>
</evidence>
<dbReference type="GO" id="GO:0050909">
    <property type="term" value="P:sensory perception of taste"/>
    <property type="evidence" value="ECO:0007669"/>
    <property type="project" value="UniProtKB-ARBA"/>
</dbReference>
<keyword evidence="7 12" id="KW-0472">Membrane</keyword>
<comment type="similarity">
    <text evidence="11">Belongs to the G-protein coupled receptor 3 family. TAS1R subfamily.</text>
</comment>
<dbReference type="InterPro" id="IPR011500">
    <property type="entry name" value="GPCR_3_9-Cys_dom"/>
</dbReference>
<name>A0A672FBR3_SALFA</name>
<dbReference type="FunFam" id="2.10.50.30:FF:000004">
    <property type="entry name" value="Taste receptor type 1 member 3-like protein"/>
    <property type="match status" value="1"/>
</dbReference>
<evidence type="ECO:0000256" key="10">
    <source>
        <dbReference type="ARBA" id="ARBA00023224"/>
    </source>
</evidence>
<evidence type="ECO:0000256" key="6">
    <source>
        <dbReference type="ARBA" id="ARBA00023040"/>
    </source>
</evidence>
<evidence type="ECO:0000256" key="1">
    <source>
        <dbReference type="ARBA" id="ARBA00004651"/>
    </source>
</evidence>
<evidence type="ECO:0000256" key="12">
    <source>
        <dbReference type="SAM" id="Phobius"/>
    </source>
</evidence>
<gene>
    <name evidence="14" type="primary">LOC115408506</name>
</gene>
<dbReference type="InterPro" id="IPR038550">
    <property type="entry name" value="GPCR_3_9-Cys_sf"/>
</dbReference>
<evidence type="ECO:0000256" key="11">
    <source>
        <dbReference type="ARBA" id="ARBA00038492"/>
    </source>
</evidence>
<dbReference type="PRINTS" id="PR00592">
    <property type="entry name" value="CASENSINGR"/>
</dbReference>
<feature type="transmembrane region" description="Helical" evidence="12">
    <location>
        <begin position="718"/>
        <end position="735"/>
    </location>
</feature>
<dbReference type="PROSITE" id="PS00980">
    <property type="entry name" value="G_PROTEIN_RECEP_F3_2"/>
    <property type="match status" value="1"/>
</dbReference>
<protein>
    <submittedName>
        <fullName evidence="14">Taste receptor type 1 member 2-like</fullName>
    </submittedName>
</protein>
<dbReference type="CDD" id="cd15287">
    <property type="entry name" value="7tmC_TAS1R2a-like"/>
    <property type="match status" value="1"/>
</dbReference>
<evidence type="ECO:0000256" key="3">
    <source>
        <dbReference type="ARBA" id="ARBA00022692"/>
    </source>
</evidence>
<keyword evidence="4" id="KW-0732">Signal</keyword>
<dbReference type="AlphaFoldDB" id="A0A672FBR3"/>
<keyword evidence="5 12" id="KW-1133">Transmembrane helix</keyword>
<dbReference type="InterPro" id="IPR017978">
    <property type="entry name" value="GPCR_3_C"/>
</dbReference>
<dbReference type="InterPro" id="IPR001828">
    <property type="entry name" value="ANF_lig-bd_rcpt"/>
</dbReference>
<keyword evidence="10" id="KW-0807">Transducer</keyword>
<evidence type="ECO:0000256" key="7">
    <source>
        <dbReference type="ARBA" id="ARBA00023136"/>
    </source>
</evidence>
<proteinExistence type="inferred from homology"/>
<feature type="transmembrane region" description="Helical" evidence="12">
    <location>
        <begin position="747"/>
        <end position="769"/>
    </location>
</feature>
<dbReference type="PANTHER" id="PTHR24061:SF441">
    <property type="entry name" value="TASTE RECEPTOR TYPE 1 MEMBER 2B-RELATED"/>
    <property type="match status" value="1"/>
</dbReference>
<dbReference type="PRINTS" id="PR00248">
    <property type="entry name" value="GPCRMGR"/>
</dbReference>
<dbReference type="FunFam" id="3.40.50.2300:FF:000016">
    <property type="entry name" value="Taste 1 receptor member 2"/>
    <property type="match status" value="1"/>
</dbReference>
<dbReference type="GO" id="GO:0004930">
    <property type="term" value="F:G protein-coupled receptor activity"/>
    <property type="evidence" value="ECO:0007669"/>
    <property type="project" value="UniProtKB-KW"/>
</dbReference>
<feature type="transmembrane region" description="Helical" evidence="12">
    <location>
        <begin position="667"/>
        <end position="687"/>
    </location>
</feature>
<feature type="transmembrane region" description="Helical" evidence="12">
    <location>
        <begin position="775"/>
        <end position="795"/>
    </location>
</feature>